<keyword evidence="12" id="KW-1185">Reference proteome</keyword>
<dbReference type="Gene3D" id="2.60.120.200">
    <property type="match status" value="1"/>
</dbReference>
<dbReference type="Pfam" id="PF13385">
    <property type="entry name" value="Laminin_G_3"/>
    <property type="match status" value="1"/>
</dbReference>
<feature type="domain" description="EGF-like" evidence="9">
    <location>
        <begin position="557"/>
        <end position="593"/>
    </location>
</feature>
<keyword evidence="6" id="KW-0325">Glycoprotein</keyword>
<evidence type="ECO:0000256" key="8">
    <source>
        <dbReference type="SAM" id="Coils"/>
    </source>
</evidence>
<feature type="domain" description="VWFC" evidence="10">
    <location>
        <begin position="287"/>
        <end position="350"/>
    </location>
</feature>
<dbReference type="PROSITE" id="PS00022">
    <property type="entry name" value="EGF_1"/>
    <property type="match status" value="1"/>
</dbReference>
<dbReference type="InterPro" id="IPR018097">
    <property type="entry name" value="EGF_Ca-bd_CS"/>
</dbReference>
<dbReference type="PANTHER" id="PTHR24042:SF5">
    <property type="entry name" value="EGF-LIKE CALCIUM-BINDING DOMAIN-CONTAINING PROTEIN"/>
    <property type="match status" value="1"/>
</dbReference>
<feature type="coiled-coil region" evidence="8">
    <location>
        <begin position="192"/>
        <end position="226"/>
    </location>
</feature>
<comment type="caution">
    <text evidence="7">Lacks conserved residue(s) required for the propagation of feature annotation.</text>
</comment>
<dbReference type="InterPro" id="IPR000742">
    <property type="entry name" value="EGF"/>
</dbReference>
<dbReference type="InterPro" id="IPR009030">
    <property type="entry name" value="Growth_fac_rcpt_cys_sf"/>
</dbReference>
<dbReference type="PROSITE" id="PS01187">
    <property type="entry name" value="EGF_CA"/>
    <property type="match status" value="3"/>
</dbReference>
<dbReference type="Gene3D" id="6.20.200.20">
    <property type="match status" value="2"/>
</dbReference>
<dbReference type="PROSITE" id="PS01186">
    <property type="entry name" value="EGF_2"/>
    <property type="match status" value="4"/>
</dbReference>
<dbReference type="PROSITE" id="PS00010">
    <property type="entry name" value="ASX_HYDROXYL"/>
    <property type="match status" value="5"/>
</dbReference>
<feature type="disulfide bond" evidence="7">
    <location>
        <begin position="498"/>
        <end position="507"/>
    </location>
</feature>
<organism evidence="11 12">
    <name type="scientific">Cryptolaemus montrouzieri</name>
    <dbReference type="NCBI Taxonomy" id="559131"/>
    <lineage>
        <taxon>Eukaryota</taxon>
        <taxon>Metazoa</taxon>
        <taxon>Ecdysozoa</taxon>
        <taxon>Arthropoda</taxon>
        <taxon>Hexapoda</taxon>
        <taxon>Insecta</taxon>
        <taxon>Pterygota</taxon>
        <taxon>Neoptera</taxon>
        <taxon>Endopterygota</taxon>
        <taxon>Coleoptera</taxon>
        <taxon>Polyphaga</taxon>
        <taxon>Cucujiformia</taxon>
        <taxon>Coccinelloidea</taxon>
        <taxon>Coccinellidae</taxon>
        <taxon>Scymninae</taxon>
        <taxon>Scymnini</taxon>
        <taxon>Cryptolaemus</taxon>
    </lineage>
</organism>
<reference evidence="11 12" key="1">
    <citation type="journal article" date="2021" name="BMC Biol.">
        <title>Horizontally acquired antibacterial genes associated with adaptive radiation of ladybird beetles.</title>
        <authorList>
            <person name="Li H.S."/>
            <person name="Tang X.F."/>
            <person name="Huang Y.H."/>
            <person name="Xu Z.Y."/>
            <person name="Chen M.L."/>
            <person name="Du X.Y."/>
            <person name="Qiu B.Y."/>
            <person name="Chen P.T."/>
            <person name="Zhang W."/>
            <person name="Slipinski A."/>
            <person name="Escalona H.E."/>
            <person name="Waterhouse R.M."/>
            <person name="Zwick A."/>
            <person name="Pang H."/>
        </authorList>
    </citation>
    <scope>NUCLEOTIDE SEQUENCE [LARGE SCALE GENOMIC DNA]</scope>
    <source>
        <strain evidence="11">SYSU2018</strain>
    </source>
</reference>
<dbReference type="SMART" id="SM00214">
    <property type="entry name" value="VWC"/>
    <property type="match status" value="4"/>
</dbReference>
<dbReference type="Gene3D" id="2.10.70.10">
    <property type="entry name" value="Complement Module, domain 1"/>
    <property type="match status" value="2"/>
</dbReference>
<dbReference type="CDD" id="cd00110">
    <property type="entry name" value="LamG"/>
    <property type="match status" value="1"/>
</dbReference>
<name>A0ABD2MH18_9CUCU</name>
<evidence type="ECO:0000256" key="6">
    <source>
        <dbReference type="ARBA" id="ARBA00023180"/>
    </source>
</evidence>
<keyword evidence="4" id="KW-0106">Calcium</keyword>
<keyword evidence="1 7" id="KW-0245">EGF-like domain</keyword>
<dbReference type="SUPFAM" id="SSF57603">
    <property type="entry name" value="FnI-like domain"/>
    <property type="match status" value="3"/>
</dbReference>
<dbReference type="Pfam" id="PF12947">
    <property type="entry name" value="EGF_3"/>
    <property type="match status" value="2"/>
</dbReference>
<dbReference type="InterPro" id="IPR048287">
    <property type="entry name" value="TSPN-like_N"/>
</dbReference>
<evidence type="ECO:0000256" key="1">
    <source>
        <dbReference type="ARBA" id="ARBA00022536"/>
    </source>
</evidence>
<evidence type="ECO:0000259" key="9">
    <source>
        <dbReference type="PROSITE" id="PS50026"/>
    </source>
</evidence>
<sequence>MEISQRDIRKINELLLLGDNRNLKLPAMAFEQVSEMLRRSPEFTISAYLRQEMGNTGIILSFAHGFYRYLELESSGRRNEIRFHYVSREDNKVHVETFHYKLADNLWHRITVTVSGSEVELFVDCNRLYKRLLRPGKPDRNFTDAKQLWLGQRNSLYHYKGAMQDVQLIAGPHGYLLVCPHLDSTCPTCGQFSLLESTVQELQRHLQELTERLSAAERRISRVEECDCPVSCHLNGTVHADGARWQSGCDLCSCVHGEVKCRKIECPKPMCKYPVKKSGECCPQCLRRCLLAGSLYDHGELVSIKKCMDCECNDGSMQCKRINPETECPKLTCPPEDRFSVADNCCKFCPDVDYCAKGHLCHANATCVNLKTTYACQCNLGYRGDGRNCTDIDECKREGGLEGHHCHLNTKCVNTPGSYICECLPGYRRIDKFNCAELDECSTGEHNCHVNAECINTQGSYHCKCKEGYTGDGYKCEPVCSQSCLNGGVCRSPGICSCANGYTGPSCERDLDECATNTHRCTSSSQCVNMIGWYYCTCKKGFQGPGSDNNLGTLCEDIDECEQETDSCHPSAKCVNTIGGFECKCPPQKPSCKLSCMFEQSEIPNGVTVSASEDPCTKCTCNLGVITCERVSCNCSLPSNEVNPCCPMCDMRQACKHQEIPGVVLMHGEKWSYQCQSCECMHGETDCWNLECPPLLCSKPVQGPNDCCPHCEEDQCMWNTTGGRDCNFMNKRYKSGSEFVDPNDPCVTCKCKVPFCAELVSNVACCVHRTDRFAAVIITIVMTIRSQLDLTELWLVRRRLPPAPPLSSTNSLTVRRSLMFLDNIVRLIAWLVALSPAVTRRGQTRLRELRSRLGAEFVYVRTRHTFLEPLVQ</sequence>
<feature type="domain" description="VWFC" evidence="10">
    <location>
        <begin position="230"/>
        <end position="286"/>
    </location>
</feature>
<keyword evidence="3" id="KW-0677">Repeat</keyword>
<feature type="disulfide bond" evidence="7">
    <location>
        <begin position="480"/>
        <end position="490"/>
    </location>
</feature>
<dbReference type="GO" id="GO:0009653">
    <property type="term" value="P:anatomical structure morphogenesis"/>
    <property type="evidence" value="ECO:0007669"/>
    <property type="project" value="UniProtKB-ARBA"/>
</dbReference>
<dbReference type="AlphaFoldDB" id="A0ABD2MH18"/>
<feature type="domain" description="EGF-like" evidence="9">
    <location>
        <begin position="437"/>
        <end position="477"/>
    </location>
</feature>
<gene>
    <name evidence="11" type="ORF">HHI36_009859</name>
</gene>
<feature type="domain" description="EGF-like" evidence="9">
    <location>
        <begin position="391"/>
        <end position="436"/>
    </location>
</feature>
<dbReference type="SUPFAM" id="SSF57196">
    <property type="entry name" value="EGF/Laminin"/>
    <property type="match status" value="2"/>
</dbReference>
<dbReference type="InterPro" id="IPR051586">
    <property type="entry name" value="PKC-binding_NELL"/>
</dbReference>
<evidence type="ECO:0000259" key="10">
    <source>
        <dbReference type="PROSITE" id="PS50184"/>
    </source>
</evidence>
<dbReference type="InterPro" id="IPR001791">
    <property type="entry name" value="Laminin_G"/>
</dbReference>
<dbReference type="FunFam" id="2.10.25.10:FF:000049">
    <property type="entry name" value="Fibrillin 2"/>
    <property type="match status" value="1"/>
</dbReference>
<dbReference type="SMART" id="SM00179">
    <property type="entry name" value="EGF_CA"/>
    <property type="match status" value="5"/>
</dbReference>
<evidence type="ECO:0008006" key="13">
    <source>
        <dbReference type="Google" id="ProtNLM"/>
    </source>
</evidence>
<dbReference type="EMBL" id="JABFTP020000001">
    <property type="protein sequence ID" value="KAL3265654.1"/>
    <property type="molecule type" value="Genomic_DNA"/>
</dbReference>
<protein>
    <recommendedName>
        <fullName evidence="13">Protein kinase C-binding protein NELL2</fullName>
    </recommendedName>
</protein>
<dbReference type="InterPro" id="IPR049883">
    <property type="entry name" value="NOTCH1_EGF-like"/>
</dbReference>
<keyword evidence="2" id="KW-0732">Signal</keyword>
<evidence type="ECO:0000313" key="12">
    <source>
        <dbReference type="Proteomes" id="UP001516400"/>
    </source>
</evidence>
<dbReference type="InterPro" id="IPR001881">
    <property type="entry name" value="EGF-like_Ca-bd_dom"/>
</dbReference>
<dbReference type="Gene3D" id="2.10.25.10">
    <property type="entry name" value="Laminin"/>
    <property type="match status" value="6"/>
</dbReference>
<evidence type="ECO:0000256" key="3">
    <source>
        <dbReference type="ARBA" id="ARBA00022737"/>
    </source>
</evidence>
<dbReference type="SUPFAM" id="SSF57184">
    <property type="entry name" value="Growth factor receptor domain"/>
    <property type="match status" value="1"/>
</dbReference>
<dbReference type="SUPFAM" id="SSF49899">
    <property type="entry name" value="Concanavalin A-like lectins/glucanases"/>
    <property type="match status" value="1"/>
</dbReference>
<dbReference type="Pfam" id="PF00093">
    <property type="entry name" value="VWC"/>
    <property type="match status" value="2"/>
</dbReference>
<accession>A0ABD2MH18</accession>
<dbReference type="FunFam" id="2.10.25.10:FF:000038">
    <property type="entry name" value="Fibrillin 2"/>
    <property type="match status" value="4"/>
</dbReference>
<feature type="domain" description="EGF-like" evidence="9">
    <location>
        <begin position="351"/>
        <end position="390"/>
    </location>
</feature>
<dbReference type="SMART" id="SM00210">
    <property type="entry name" value="TSPN"/>
    <property type="match status" value="1"/>
</dbReference>
<dbReference type="InterPro" id="IPR013320">
    <property type="entry name" value="ConA-like_dom_sf"/>
</dbReference>
<dbReference type="PROSITE" id="PS01208">
    <property type="entry name" value="VWFC_1"/>
    <property type="match status" value="2"/>
</dbReference>
<dbReference type="CDD" id="cd00054">
    <property type="entry name" value="EGF_CA"/>
    <property type="match status" value="5"/>
</dbReference>
<evidence type="ECO:0000256" key="4">
    <source>
        <dbReference type="ARBA" id="ARBA00022837"/>
    </source>
</evidence>
<feature type="domain" description="EGF-like" evidence="9">
    <location>
        <begin position="478"/>
        <end position="508"/>
    </location>
</feature>
<dbReference type="InterPro" id="IPR001007">
    <property type="entry name" value="VWF_dom"/>
</dbReference>
<keyword evidence="5 7" id="KW-1015">Disulfide bond</keyword>
<dbReference type="GO" id="GO:0048513">
    <property type="term" value="P:animal organ development"/>
    <property type="evidence" value="ECO:0007669"/>
    <property type="project" value="UniProtKB-ARBA"/>
</dbReference>
<dbReference type="InterPro" id="IPR024731">
    <property type="entry name" value="NELL2-like_EGF"/>
</dbReference>
<evidence type="ECO:0000256" key="2">
    <source>
        <dbReference type="ARBA" id="ARBA00022729"/>
    </source>
</evidence>
<dbReference type="Pfam" id="PF23334">
    <property type="entry name" value="VWC2L_2nd"/>
    <property type="match status" value="1"/>
</dbReference>
<dbReference type="PANTHER" id="PTHR24042">
    <property type="entry name" value="NEL HOMOLOG"/>
    <property type="match status" value="1"/>
</dbReference>
<evidence type="ECO:0000313" key="11">
    <source>
        <dbReference type="EMBL" id="KAL3265654.1"/>
    </source>
</evidence>
<keyword evidence="8" id="KW-0175">Coiled coil</keyword>
<feature type="domain" description="VWFC" evidence="10">
    <location>
        <begin position="653"/>
        <end position="712"/>
    </location>
</feature>
<proteinExistence type="predicted"/>
<evidence type="ECO:0000256" key="5">
    <source>
        <dbReference type="ARBA" id="ARBA00023157"/>
    </source>
</evidence>
<dbReference type="InterPro" id="IPR000152">
    <property type="entry name" value="EGF-type_Asp/Asn_hydroxyl_site"/>
</dbReference>
<dbReference type="SMART" id="SM00282">
    <property type="entry name" value="LamG"/>
    <property type="match status" value="1"/>
</dbReference>
<dbReference type="Pfam" id="PF07645">
    <property type="entry name" value="EGF_CA"/>
    <property type="match status" value="3"/>
</dbReference>
<dbReference type="Proteomes" id="UP001516400">
    <property type="component" value="Unassembled WGS sequence"/>
</dbReference>
<feature type="domain" description="EGF-like" evidence="9">
    <location>
        <begin position="510"/>
        <end position="548"/>
    </location>
</feature>
<dbReference type="GO" id="GO:0030154">
    <property type="term" value="P:cell differentiation"/>
    <property type="evidence" value="ECO:0007669"/>
    <property type="project" value="UniProtKB-ARBA"/>
</dbReference>
<evidence type="ECO:0000256" key="7">
    <source>
        <dbReference type="PROSITE-ProRule" id="PRU00076"/>
    </source>
</evidence>
<comment type="caution">
    <text evidence="11">The sequence shown here is derived from an EMBL/GenBank/DDBJ whole genome shotgun (WGS) entry which is preliminary data.</text>
</comment>
<dbReference type="SMART" id="SM00181">
    <property type="entry name" value="EGF"/>
    <property type="match status" value="6"/>
</dbReference>
<dbReference type="PROSITE" id="PS50184">
    <property type="entry name" value="VWFC_2"/>
    <property type="match status" value="3"/>
</dbReference>
<dbReference type="PROSITE" id="PS50026">
    <property type="entry name" value="EGF_3"/>
    <property type="match status" value="6"/>
</dbReference>